<dbReference type="EMBL" id="JABSTU010000007">
    <property type="protein sequence ID" value="KAH8026124.1"/>
    <property type="molecule type" value="Genomic_DNA"/>
</dbReference>
<dbReference type="SUPFAM" id="SSF55486">
    <property type="entry name" value="Metalloproteases ('zincins'), catalytic domain"/>
    <property type="match status" value="1"/>
</dbReference>
<feature type="compositionally biased region" description="Polar residues" evidence="1">
    <location>
        <begin position="83"/>
        <end position="97"/>
    </location>
</feature>
<feature type="compositionally biased region" description="Polar residues" evidence="1">
    <location>
        <begin position="164"/>
        <end position="181"/>
    </location>
</feature>
<evidence type="ECO:0000313" key="2">
    <source>
        <dbReference type="EMBL" id="KAH8026124.1"/>
    </source>
</evidence>
<feature type="compositionally biased region" description="Basic and acidic residues" evidence="1">
    <location>
        <begin position="183"/>
        <end position="196"/>
    </location>
</feature>
<dbReference type="GO" id="GO:0004222">
    <property type="term" value="F:metalloendopeptidase activity"/>
    <property type="evidence" value="ECO:0007669"/>
    <property type="project" value="InterPro"/>
</dbReference>
<keyword evidence="3" id="KW-1185">Reference proteome</keyword>
<dbReference type="PROSITE" id="PS51885">
    <property type="entry name" value="NEPRILYSIN"/>
    <property type="match status" value="1"/>
</dbReference>
<feature type="region of interest" description="Disordered" evidence="1">
    <location>
        <begin position="73"/>
        <end position="122"/>
    </location>
</feature>
<dbReference type="InterPro" id="IPR024079">
    <property type="entry name" value="MetalloPept_cat_dom_sf"/>
</dbReference>
<reference evidence="2" key="1">
    <citation type="journal article" date="2020" name="Cell">
        <title>Large-Scale Comparative Analyses of Tick Genomes Elucidate Their Genetic Diversity and Vector Capacities.</title>
        <authorList>
            <consortium name="Tick Genome and Microbiome Consortium (TIGMIC)"/>
            <person name="Jia N."/>
            <person name="Wang J."/>
            <person name="Shi W."/>
            <person name="Du L."/>
            <person name="Sun Y."/>
            <person name="Zhan W."/>
            <person name="Jiang J.F."/>
            <person name="Wang Q."/>
            <person name="Zhang B."/>
            <person name="Ji P."/>
            <person name="Bell-Sakyi L."/>
            <person name="Cui X.M."/>
            <person name="Yuan T.T."/>
            <person name="Jiang B.G."/>
            <person name="Yang W.F."/>
            <person name="Lam T.T."/>
            <person name="Chang Q.C."/>
            <person name="Ding S.J."/>
            <person name="Wang X.J."/>
            <person name="Zhu J.G."/>
            <person name="Ruan X.D."/>
            <person name="Zhao L."/>
            <person name="Wei J.T."/>
            <person name="Ye R.Z."/>
            <person name="Que T.C."/>
            <person name="Du C.H."/>
            <person name="Zhou Y.H."/>
            <person name="Cheng J.X."/>
            <person name="Dai P.F."/>
            <person name="Guo W.B."/>
            <person name="Han X.H."/>
            <person name="Huang E.J."/>
            <person name="Li L.F."/>
            <person name="Wei W."/>
            <person name="Gao Y.C."/>
            <person name="Liu J.Z."/>
            <person name="Shao H.Z."/>
            <person name="Wang X."/>
            <person name="Wang C.C."/>
            <person name="Yang T.C."/>
            <person name="Huo Q.B."/>
            <person name="Li W."/>
            <person name="Chen H.Y."/>
            <person name="Chen S.E."/>
            <person name="Zhou L.G."/>
            <person name="Ni X.B."/>
            <person name="Tian J.H."/>
            <person name="Sheng Y."/>
            <person name="Liu T."/>
            <person name="Pan Y.S."/>
            <person name="Xia L.Y."/>
            <person name="Li J."/>
            <person name="Zhao F."/>
            <person name="Cao W.C."/>
        </authorList>
    </citation>
    <scope>NUCLEOTIDE SEQUENCE</scope>
    <source>
        <strain evidence="2">Rmic-2018</strain>
    </source>
</reference>
<feature type="region of interest" description="Disordered" evidence="1">
    <location>
        <begin position="155"/>
        <end position="196"/>
    </location>
</feature>
<dbReference type="InterPro" id="IPR042089">
    <property type="entry name" value="Peptidase_M13_dom_2"/>
</dbReference>
<dbReference type="GO" id="GO:0006508">
    <property type="term" value="P:proteolysis"/>
    <property type="evidence" value="ECO:0007669"/>
    <property type="project" value="InterPro"/>
</dbReference>
<dbReference type="Gene3D" id="1.10.1380.10">
    <property type="entry name" value="Neutral endopeptidase , domain2"/>
    <property type="match status" value="1"/>
</dbReference>
<name>A0A9J6DVN7_RHIMP</name>
<organism evidence="2 3">
    <name type="scientific">Rhipicephalus microplus</name>
    <name type="common">Cattle tick</name>
    <name type="synonym">Boophilus microplus</name>
    <dbReference type="NCBI Taxonomy" id="6941"/>
    <lineage>
        <taxon>Eukaryota</taxon>
        <taxon>Metazoa</taxon>
        <taxon>Ecdysozoa</taxon>
        <taxon>Arthropoda</taxon>
        <taxon>Chelicerata</taxon>
        <taxon>Arachnida</taxon>
        <taxon>Acari</taxon>
        <taxon>Parasitiformes</taxon>
        <taxon>Ixodida</taxon>
        <taxon>Ixodoidea</taxon>
        <taxon>Ixodidae</taxon>
        <taxon>Rhipicephalinae</taxon>
        <taxon>Rhipicephalus</taxon>
        <taxon>Boophilus</taxon>
    </lineage>
</organism>
<proteinExistence type="predicted"/>
<dbReference type="Proteomes" id="UP000821866">
    <property type="component" value="Unassembled WGS sequence"/>
</dbReference>
<sequence>MSLCAVLKRSVKDATFKLDSATRGSFSPWWTEECTRSYRKRKAAWKQLLVNQCPKNWCDYLFAAADFKRTASRGSVPEDEVQTAGTVAEATTLTKKSSVPRERSSKGRIAKPSQDHRPVEPPTVVADAQVQKLTEVPPHALLAVAKFKAGTGSKGETRFPLPLGSSTSVAGTQAASEQAAQRTAHESRPSELQEVNTKKTDGLGAAPAIVCSAVLVISAFVTFLTISEVIHLPSHEGRSAFCCPSDVQTLALYANASVDPCQSFFDFVCSNIVAQRSRTTRPTASYSTSALPFRLNPSFELDVLMAANGSRSEVSTFLRSFFDSCLNTDTNAQSIINEVGEALVQIAGDHLRDMMPVSAVAYLLLTNIKYGIPSVVLVVFKELDEILFAQNRREGCQTSDNTLEACVSFSVAKLNEMFRKATKPSEVAAYAISAEKVYQKDAVLESYAGANATELLKRWHVTPALKAISIGLNETTRVDIIGTRGIDALFGMLSTSSGDPAAGYFLASSTCNLIMDLQWDSALSSKKDFCVNLVDLTPNVRNAMYAVEFITPERSQQVTRVVNAIIKTIKSECTLSSIFRAEDVSLLKTFFDSMTLVLPQMSSPSSIAGIHFAQSFVQKLLRGRASEHETRLGLAQRGLPFESVGAPGRDYNYVALQNGDTIVISPVLYSFMRLDPTHTDIFNTPVIAQALAESIWTFVLRDSELLWSRAARAGIEGLVSCFQDRYLMAVKTLGTREDELEVVAASLALSSVGKSFEERDWYKVEPAWPHWSMSHSRFFYMREAFYRCPMYSRPAGKDIVDVPLMYDRAFSSAFQCQGNDRMAKIRGCALTQT</sequence>
<dbReference type="InterPro" id="IPR000718">
    <property type="entry name" value="Peptidase_M13"/>
</dbReference>
<accession>A0A9J6DVN7</accession>
<dbReference type="Gene3D" id="3.40.390.10">
    <property type="entry name" value="Collagenase (Catalytic Domain)"/>
    <property type="match status" value="1"/>
</dbReference>
<dbReference type="AlphaFoldDB" id="A0A9J6DVN7"/>
<evidence type="ECO:0000256" key="1">
    <source>
        <dbReference type="SAM" id="MobiDB-lite"/>
    </source>
</evidence>
<evidence type="ECO:0000313" key="3">
    <source>
        <dbReference type="Proteomes" id="UP000821866"/>
    </source>
</evidence>
<gene>
    <name evidence="2" type="ORF">HPB51_016150</name>
</gene>
<reference evidence="2" key="2">
    <citation type="submission" date="2021-09" db="EMBL/GenBank/DDBJ databases">
        <authorList>
            <person name="Jia N."/>
            <person name="Wang J."/>
            <person name="Shi W."/>
            <person name="Du L."/>
            <person name="Sun Y."/>
            <person name="Zhan W."/>
            <person name="Jiang J."/>
            <person name="Wang Q."/>
            <person name="Zhang B."/>
            <person name="Ji P."/>
            <person name="Sakyi L.B."/>
            <person name="Cui X."/>
            <person name="Yuan T."/>
            <person name="Jiang B."/>
            <person name="Yang W."/>
            <person name="Lam T.T.-Y."/>
            <person name="Chang Q."/>
            <person name="Ding S."/>
            <person name="Wang X."/>
            <person name="Zhu J."/>
            <person name="Ruan X."/>
            <person name="Zhao L."/>
            <person name="Wei J."/>
            <person name="Que T."/>
            <person name="Du C."/>
            <person name="Cheng J."/>
            <person name="Dai P."/>
            <person name="Han X."/>
            <person name="Huang E."/>
            <person name="Gao Y."/>
            <person name="Liu J."/>
            <person name="Shao H."/>
            <person name="Ye R."/>
            <person name="Li L."/>
            <person name="Wei W."/>
            <person name="Wang X."/>
            <person name="Wang C."/>
            <person name="Huo Q."/>
            <person name="Li W."/>
            <person name="Guo W."/>
            <person name="Chen H."/>
            <person name="Chen S."/>
            <person name="Zhou L."/>
            <person name="Zhou L."/>
            <person name="Ni X."/>
            <person name="Tian J."/>
            <person name="Zhou Y."/>
            <person name="Sheng Y."/>
            <person name="Liu T."/>
            <person name="Pan Y."/>
            <person name="Xia L."/>
            <person name="Li J."/>
            <person name="Zhao F."/>
            <person name="Cao W."/>
        </authorList>
    </citation>
    <scope>NUCLEOTIDE SEQUENCE</scope>
    <source>
        <strain evidence="2">Rmic-2018</strain>
        <tissue evidence="2">Larvae</tissue>
    </source>
</reference>
<protein>
    <submittedName>
        <fullName evidence="2">Uncharacterized protein</fullName>
    </submittedName>
</protein>
<comment type="caution">
    <text evidence="2">The sequence shown here is derived from an EMBL/GenBank/DDBJ whole genome shotgun (WGS) entry which is preliminary data.</text>
</comment>